<reference evidence="4" key="1">
    <citation type="submission" date="2016-10" db="EMBL/GenBank/DDBJ databases">
        <authorList>
            <person name="Varghese N."/>
            <person name="Submissions S."/>
        </authorList>
    </citation>
    <scope>NUCLEOTIDE SEQUENCE [LARGE SCALE GENOMIC DNA]</scope>
    <source>
        <strain evidence="4">DSM 45419</strain>
    </source>
</reference>
<feature type="transmembrane region" description="Helical" evidence="2">
    <location>
        <begin position="211"/>
        <end position="232"/>
    </location>
</feature>
<accession>A0A1G9XM69</accession>
<dbReference type="AlphaFoldDB" id="A0A1G9XM69"/>
<evidence type="ECO:0000313" key="4">
    <source>
        <dbReference type="Proteomes" id="UP000198680"/>
    </source>
</evidence>
<gene>
    <name evidence="3" type="ORF">SAMN05660642_03766</name>
</gene>
<feature type="transmembrane region" description="Helical" evidence="2">
    <location>
        <begin position="115"/>
        <end position="134"/>
    </location>
</feature>
<feature type="transmembrane region" description="Helical" evidence="2">
    <location>
        <begin position="154"/>
        <end position="178"/>
    </location>
</feature>
<protein>
    <submittedName>
        <fullName evidence="3">Uncharacterized protein</fullName>
    </submittedName>
</protein>
<keyword evidence="4" id="KW-1185">Reference proteome</keyword>
<keyword evidence="2" id="KW-0812">Transmembrane</keyword>
<dbReference type="RefSeq" id="WP_091221863.1">
    <property type="nucleotide sequence ID" value="NZ_FNHE01000010.1"/>
</dbReference>
<evidence type="ECO:0000256" key="2">
    <source>
        <dbReference type="SAM" id="Phobius"/>
    </source>
</evidence>
<feature type="compositionally biased region" description="Low complexity" evidence="1">
    <location>
        <begin position="8"/>
        <end position="31"/>
    </location>
</feature>
<feature type="region of interest" description="Disordered" evidence="1">
    <location>
        <begin position="1"/>
        <end position="109"/>
    </location>
</feature>
<proteinExistence type="predicted"/>
<evidence type="ECO:0000313" key="3">
    <source>
        <dbReference type="EMBL" id="SDM97820.1"/>
    </source>
</evidence>
<keyword evidence="2" id="KW-1133">Transmembrane helix</keyword>
<sequence>MTSGQGGQDPQQGQPPQGRPGWQTPPGQGWQNPPPPQQGWQDPQQGGWQNPQQGGWQNPQQGGWQNPQQGGWQDPQQGWQGQPPYGYAAAPSAPGQHLPPEAPPRPDTVRFGTGAFVANLLLGLVGSAVAFGSLESIVNQELATTGVEFSEESVRSLLIVGAVIGLVFTALQAMFIFFAWKGHNWARIVLFVLGGLALVSGLVGLGQPSTGFLSALSVFQLLLLAVGIVLLARPPSNEWYRAMTARRQAGLR</sequence>
<feature type="transmembrane region" description="Helical" evidence="2">
    <location>
        <begin position="185"/>
        <end position="205"/>
    </location>
</feature>
<dbReference type="OrthoDB" id="5191398at2"/>
<evidence type="ECO:0000256" key="1">
    <source>
        <dbReference type="SAM" id="MobiDB-lite"/>
    </source>
</evidence>
<organism evidence="3 4">
    <name type="scientific">Geodermatophilus siccatus</name>
    <dbReference type="NCBI Taxonomy" id="1137991"/>
    <lineage>
        <taxon>Bacteria</taxon>
        <taxon>Bacillati</taxon>
        <taxon>Actinomycetota</taxon>
        <taxon>Actinomycetes</taxon>
        <taxon>Geodermatophilales</taxon>
        <taxon>Geodermatophilaceae</taxon>
        <taxon>Geodermatophilus</taxon>
    </lineage>
</organism>
<keyword evidence="2" id="KW-0472">Membrane</keyword>
<name>A0A1G9XM69_9ACTN</name>
<dbReference type="EMBL" id="FNHE01000010">
    <property type="protein sequence ID" value="SDM97820.1"/>
    <property type="molecule type" value="Genomic_DNA"/>
</dbReference>
<dbReference type="Proteomes" id="UP000198680">
    <property type="component" value="Unassembled WGS sequence"/>
</dbReference>
<feature type="compositionally biased region" description="Low complexity" evidence="1">
    <location>
        <begin position="38"/>
        <end position="96"/>
    </location>
</feature>
<dbReference type="STRING" id="1137991.SAMN05660642_03766"/>